<evidence type="ECO:0000256" key="4">
    <source>
        <dbReference type="ARBA" id="ARBA00022722"/>
    </source>
</evidence>
<evidence type="ECO:0000313" key="9">
    <source>
        <dbReference type="EMBL" id="KAF9502740.1"/>
    </source>
</evidence>
<accession>A0A9P6AC83</accession>
<proteinExistence type="inferred from homology"/>
<keyword evidence="7" id="KW-0539">Nucleus</keyword>
<keyword evidence="10" id="KW-1185">Reference proteome</keyword>
<dbReference type="OrthoDB" id="2641813at2759"/>
<keyword evidence="6" id="KW-0378">Hydrolase</keyword>
<name>A0A9P6AC83_9AGAM</name>
<dbReference type="AlphaFoldDB" id="A0A9P6AC83"/>
<dbReference type="PANTHER" id="PTHR22930">
    <property type="match status" value="1"/>
</dbReference>
<dbReference type="InterPro" id="IPR027806">
    <property type="entry name" value="HARBI1_dom"/>
</dbReference>
<dbReference type="GO" id="GO:0046872">
    <property type="term" value="F:metal ion binding"/>
    <property type="evidence" value="ECO:0007669"/>
    <property type="project" value="UniProtKB-KW"/>
</dbReference>
<dbReference type="EMBL" id="MU129662">
    <property type="protein sequence ID" value="KAF9502740.1"/>
    <property type="molecule type" value="Genomic_DNA"/>
</dbReference>
<evidence type="ECO:0000256" key="3">
    <source>
        <dbReference type="ARBA" id="ARBA00006958"/>
    </source>
</evidence>
<dbReference type="GO" id="GO:0016787">
    <property type="term" value="F:hydrolase activity"/>
    <property type="evidence" value="ECO:0007669"/>
    <property type="project" value="UniProtKB-KW"/>
</dbReference>
<evidence type="ECO:0000256" key="1">
    <source>
        <dbReference type="ARBA" id="ARBA00001968"/>
    </source>
</evidence>
<reference evidence="9" key="1">
    <citation type="journal article" date="2020" name="Nat. Commun.">
        <title>Large-scale genome sequencing of mycorrhizal fungi provides insights into the early evolution of symbiotic traits.</title>
        <authorList>
            <person name="Miyauchi S."/>
            <person name="Kiss E."/>
            <person name="Kuo A."/>
            <person name="Drula E."/>
            <person name="Kohler A."/>
            <person name="Sanchez-Garcia M."/>
            <person name="Morin E."/>
            <person name="Andreopoulos B."/>
            <person name="Barry K.W."/>
            <person name="Bonito G."/>
            <person name="Buee M."/>
            <person name="Carver A."/>
            <person name="Chen C."/>
            <person name="Cichocki N."/>
            <person name="Clum A."/>
            <person name="Culley D."/>
            <person name="Crous P.W."/>
            <person name="Fauchery L."/>
            <person name="Girlanda M."/>
            <person name="Hayes R.D."/>
            <person name="Keri Z."/>
            <person name="LaButti K."/>
            <person name="Lipzen A."/>
            <person name="Lombard V."/>
            <person name="Magnuson J."/>
            <person name="Maillard F."/>
            <person name="Murat C."/>
            <person name="Nolan M."/>
            <person name="Ohm R.A."/>
            <person name="Pangilinan J."/>
            <person name="Pereira M.F."/>
            <person name="Perotto S."/>
            <person name="Peter M."/>
            <person name="Pfister S."/>
            <person name="Riley R."/>
            <person name="Sitrit Y."/>
            <person name="Stielow J.B."/>
            <person name="Szollosi G."/>
            <person name="Zifcakova L."/>
            <person name="Stursova M."/>
            <person name="Spatafora J.W."/>
            <person name="Tedersoo L."/>
            <person name="Vaario L.M."/>
            <person name="Yamada A."/>
            <person name="Yan M."/>
            <person name="Wang P."/>
            <person name="Xu J."/>
            <person name="Bruns T."/>
            <person name="Baldrian P."/>
            <person name="Vilgalys R."/>
            <person name="Dunand C."/>
            <person name="Henrissat B."/>
            <person name="Grigoriev I.V."/>
            <person name="Hibbett D."/>
            <person name="Nagy L.G."/>
            <person name="Martin F.M."/>
        </authorList>
    </citation>
    <scope>NUCLEOTIDE SEQUENCE</scope>
    <source>
        <strain evidence="9">UP504</strain>
    </source>
</reference>
<gene>
    <name evidence="9" type="ORF">BS47DRAFT_1463360</name>
</gene>
<dbReference type="Pfam" id="PF13359">
    <property type="entry name" value="DDE_Tnp_4"/>
    <property type="match status" value="1"/>
</dbReference>
<feature type="domain" description="DDE Tnp4" evidence="8">
    <location>
        <begin position="38"/>
        <end position="191"/>
    </location>
</feature>
<evidence type="ECO:0000256" key="6">
    <source>
        <dbReference type="ARBA" id="ARBA00022801"/>
    </source>
</evidence>
<protein>
    <recommendedName>
        <fullName evidence="8">DDE Tnp4 domain-containing protein</fullName>
    </recommendedName>
</protein>
<evidence type="ECO:0000313" key="10">
    <source>
        <dbReference type="Proteomes" id="UP000886523"/>
    </source>
</evidence>
<evidence type="ECO:0000256" key="7">
    <source>
        <dbReference type="ARBA" id="ARBA00023242"/>
    </source>
</evidence>
<dbReference type="GO" id="GO:0004518">
    <property type="term" value="F:nuclease activity"/>
    <property type="evidence" value="ECO:0007669"/>
    <property type="project" value="UniProtKB-KW"/>
</dbReference>
<evidence type="ECO:0000256" key="5">
    <source>
        <dbReference type="ARBA" id="ARBA00022723"/>
    </source>
</evidence>
<comment type="caution">
    <text evidence="9">The sequence shown here is derived from an EMBL/GenBank/DDBJ whole genome shotgun (WGS) entry which is preliminary data.</text>
</comment>
<organism evidence="9 10">
    <name type="scientific">Hydnum rufescens UP504</name>
    <dbReference type="NCBI Taxonomy" id="1448309"/>
    <lineage>
        <taxon>Eukaryota</taxon>
        <taxon>Fungi</taxon>
        <taxon>Dikarya</taxon>
        <taxon>Basidiomycota</taxon>
        <taxon>Agaricomycotina</taxon>
        <taxon>Agaricomycetes</taxon>
        <taxon>Cantharellales</taxon>
        <taxon>Hydnaceae</taxon>
        <taxon>Hydnum</taxon>
    </lineage>
</organism>
<dbReference type="GO" id="GO:0005634">
    <property type="term" value="C:nucleus"/>
    <property type="evidence" value="ECO:0007669"/>
    <property type="project" value="UniProtKB-SubCell"/>
</dbReference>
<evidence type="ECO:0000256" key="2">
    <source>
        <dbReference type="ARBA" id="ARBA00004123"/>
    </source>
</evidence>
<sequence length="264" mass="30473">MPLHNQAIQWPTRVEKQRASDWVELVACKAWRPGFAMVDGMLIPLHCKPGHHGEQFYDRKSNYSLSLTLVTTPDLCIIDYILGPPGSVHDSMAFRESWAFKESETLFCEGKWLWADSAYGLASWCITLYKRPLSLILENRQFNYHLSWVRICSEHAMGYLKGRFQSLHGLWQNINSEQDFRWALAWVCVCLVIHSLVAQVEDVGDEEFWDWVCVGLEDEDDADPTNEVEGFLWHGQALAMGETLGQQKRQLVQEALFQELYSDV</sequence>
<evidence type="ECO:0000259" key="8">
    <source>
        <dbReference type="Pfam" id="PF13359"/>
    </source>
</evidence>
<comment type="cofactor">
    <cofactor evidence="1">
        <name>a divalent metal cation</name>
        <dbReference type="ChEBI" id="CHEBI:60240"/>
    </cofactor>
</comment>
<dbReference type="Proteomes" id="UP000886523">
    <property type="component" value="Unassembled WGS sequence"/>
</dbReference>
<comment type="similarity">
    <text evidence="3">Belongs to the HARBI1 family.</text>
</comment>
<keyword evidence="5" id="KW-0479">Metal-binding</keyword>
<dbReference type="PANTHER" id="PTHR22930:SF85">
    <property type="entry name" value="GH03217P-RELATED"/>
    <property type="match status" value="1"/>
</dbReference>
<dbReference type="InterPro" id="IPR045249">
    <property type="entry name" value="HARBI1-like"/>
</dbReference>
<keyword evidence="4" id="KW-0540">Nuclease</keyword>
<comment type="subcellular location">
    <subcellularLocation>
        <location evidence="2">Nucleus</location>
    </subcellularLocation>
</comment>